<accession>A0A5J4VMB9</accession>
<feature type="compositionally biased region" description="Acidic residues" evidence="1">
    <location>
        <begin position="1084"/>
        <end position="1096"/>
    </location>
</feature>
<feature type="compositionally biased region" description="Basic and acidic residues" evidence="1">
    <location>
        <begin position="1052"/>
        <end position="1062"/>
    </location>
</feature>
<feature type="compositionally biased region" description="Basic residues" evidence="1">
    <location>
        <begin position="1177"/>
        <end position="1194"/>
    </location>
</feature>
<feature type="compositionally biased region" description="Low complexity" evidence="1">
    <location>
        <begin position="1025"/>
        <end position="1035"/>
    </location>
</feature>
<evidence type="ECO:0000256" key="2">
    <source>
        <dbReference type="SAM" id="Phobius"/>
    </source>
</evidence>
<gene>
    <name evidence="3" type="ORF">EZS28_020888</name>
</gene>
<evidence type="ECO:0000256" key="1">
    <source>
        <dbReference type="SAM" id="MobiDB-lite"/>
    </source>
</evidence>
<dbReference type="Proteomes" id="UP000324800">
    <property type="component" value="Unassembled WGS sequence"/>
</dbReference>
<feature type="compositionally biased region" description="Low complexity" evidence="1">
    <location>
        <begin position="831"/>
        <end position="842"/>
    </location>
</feature>
<feature type="compositionally biased region" description="Basic and acidic residues" evidence="1">
    <location>
        <begin position="1072"/>
        <end position="1083"/>
    </location>
</feature>
<evidence type="ECO:0000313" key="3">
    <source>
        <dbReference type="EMBL" id="KAA6383586.1"/>
    </source>
</evidence>
<comment type="caution">
    <text evidence="3">The sequence shown here is derived from an EMBL/GenBank/DDBJ whole genome shotgun (WGS) entry which is preliminary data.</text>
</comment>
<dbReference type="AlphaFoldDB" id="A0A5J4VMB9"/>
<feature type="compositionally biased region" description="Basic and acidic residues" evidence="1">
    <location>
        <begin position="1097"/>
        <end position="1110"/>
    </location>
</feature>
<feature type="region of interest" description="Disordered" evidence="1">
    <location>
        <begin position="857"/>
        <end position="1238"/>
    </location>
</feature>
<organism evidence="3 4">
    <name type="scientific">Streblomastix strix</name>
    <dbReference type="NCBI Taxonomy" id="222440"/>
    <lineage>
        <taxon>Eukaryota</taxon>
        <taxon>Metamonada</taxon>
        <taxon>Preaxostyla</taxon>
        <taxon>Oxymonadida</taxon>
        <taxon>Streblomastigidae</taxon>
        <taxon>Streblomastix</taxon>
    </lineage>
</organism>
<keyword evidence="2" id="KW-0812">Transmembrane</keyword>
<feature type="compositionally biased region" description="Basic and acidic residues" evidence="1">
    <location>
        <begin position="1139"/>
        <end position="1149"/>
    </location>
</feature>
<keyword evidence="2" id="KW-1133">Transmembrane helix</keyword>
<feature type="compositionally biased region" description="Polar residues" evidence="1">
    <location>
        <begin position="1163"/>
        <end position="1175"/>
    </location>
</feature>
<feature type="transmembrane region" description="Helical" evidence="2">
    <location>
        <begin position="763"/>
        <end position="792"/>
    </location>
</feature>
<dbReference type="EMBL" id="SNRW01006170">
    <property type="protein sequence ID" value="KAA6383586.1"/>
    <property type="molecule type" value="Genomic_DNA"/>
</dbReference>
<reference evidence="3 4" key="1">
    <citation type="submission" date="2019-03" db="EMBL/GenBank/DDBJ databases">
        <title>Single cell metagenomics reveals metabolic interactions within the superorganism composed of flagellate Streblomastix strix and complex community of Bacteroidetes bacteria on its surface.</title>
        <authorList>
            <person name="Treitli S.C."/>
            <person name="Kolisko M."/>
            <person name="Husnik F."/>
            <person name="Keeling P."/>
            <person name="Hampl V."/>
        </authorList>
    </citation>
    <scope>NUCLEOTIDE SEQUENCE [LARGE SCALE GENOMIC DNA]</scope>
    <source>
        <strain evidence="3">ST1C</strain>
    </source>
</reference>
<feature type="region of interest" description="Disordered" evidence="1">
    <location>
        <begin position="797"/>
        <end position="842"/>
    </location>
</feature>
<keyword evidence="2" id="KW-0472">Membrane</keyword>
<feature type="compositionally biased region" description="Acidic residues" evidence="1">
    <location>
        <begin position="932"/>
        <end position="942"/>
    </location>
</feature>
<evidence type="ECO:0000313" key="4">
    <source>
        <dbReference type="Proteomes" id="UP000324800"/>
    </source>
</evidence>
<proteinExistence type="predicted"/>
<name>A0A5J4VMB9_9EUKA</name>
<sequence>MLVTALLIITFVSSSMFVQEIEQKRNIIFDLWVDDDGTSDISCGAIMSQPCKTFEDVLIHVETQEYRVHTRDGIYEFNMKLFDLFKESPFPTADIIAQETASIDLIGPTQPIGKIILSFQNFRMEIKDITFEVGDDKSSLKFTNCDIIRNNGITAINAFSLAAINHGSFILDQMTINGQNLIGNYPLIQATNPQQIQIISSHITNLTINTGNINPVILNVVQDQQYTKLNDGPIVLIDRSELIRNTLSAIPESSAIQIVGIRSSDIIIKNSIIDNRFPPNNNRHYEFKITLPTGSVIQDIVGQFQQIDFGITFYPVAVRVSPNTLFSTPLIPLSDAYMTYEVNNNGINQCTSYTANYRSGISTVGCAVIVMKGQDNIGLLKGKARIVLITGEFTESDLQTDGLNVSFQGTDSITRQNQIRLYPSSTSSTNLADNSLFRVSDSGSVALINLYILRLNYINSDNCPIAMIVGGSNQQSNQGQMNAEGQLVIQSCIFEGRNSRDTSIWINQGVSETCDVGYGAAIVADGQSSVQIIKTTIKSFEGPAVRAMNGAGVTIDSDTILDLNGIRFQNTLSSMQTNAVCEGGSGTSYIYIALDNTTSYLSQGNGWIFSQTGSSCTVRTTYNGVDVIPRSAPYTTNANIVVHNNIQQAEVTVNGRFLEPCMRQLVLEIYDQKKPEIKVTHQFGVGSSSTSMNAENQFSSDRVVLNIPSALLQDLDISSEWVVSVYESGRREQASWTTTRPTQDGEVPVVDTEDGKKVGLSSVAILVLSIIIPIVVFIVIIVLILLCVYCCLKGQSNDNKKRSPEEADDYNKETEVQMQTENEEDVKSMDQEQQQQIQQQNIKQVKAVGYREKAESSYFTESDIDQRRNIDQHNSNSGSNEHQREIQQEETSSDQEEIEQQQRIQNQRRLKQKISPQRGPSKANVNISTQKDEDDDDDEEYEQLQKIKPQKKKLQNPSNTESTKESTRRSTSTRASELETQSQSSASASSEQTRSASSYSEQSQTSSSSASSEDLIQKSDKTSKTSKSGKSSKQISTKDLKSNMKTFVVKDQSLKEKKDGNKDNLSSSQRKQYKDKQHNKDVEDDKDEEVIGEELLDDSKDSEVVKRISLDDWEVNESGAQQEEDVNQLITSKRNSKGKVNDKDKDKDKKKNKSKSNTKNDSGNESQSMQSSDINASKKKSIGSKAKLMKKSSSSKHTDTKDAQNSPRPDPYLEEEQSNEIEDSQTSSDDVSASSVSS</sequence>
<feature type="compositionally biased region" description="Low complexity" evidence="1">
    <location>
        <begin position="969"/>
        <end position="1013"/>
    </location>
</feature>
<feature type="compositionally biased region" description="Acidic residues" evidence="1">
    <location>
        <begin position="1212"/>
        <end position="1223"/>
    </location>
</feature>
<feature type="non-terminal residue" evidence="3">
    <location>
        <position position="1238"/>
    </location>
</feature>
<feature type="compositionally biased region" description="Basic and acidic residues" evidence="1">
    <location>
        <begin position="798"/>
        <end position="815"/>
    </location>
</feature>
<protein>
    <submittedName>
        <fullName evidence="3">Uncharacterized protein</fullName>
    </submittedName>
</protein>
<feature type="compositionally biased region" description="Low complexity" evidence="1">
    <location>
        <begin position="1224"/>
        <end position="1238"/>
    </location>
</feature>